<dbReference type="Proteomes" id="UP000177629">
    <property type="component" value="Unassembled WGS sequence"/>
</dbReference>
<evidence type="ECO:0000313" key="1">
    <source>
        <dbReference type="EMBL" id="OHA48845.1"/>
    </source>
</evidence>
<organism evidence="1 2">
    <name type="scientific">Candidatus Terrybacteria bacterium RIFCSPHIGHO2_01_FULL_48_17</name>
    <dbReference type="NCBI Taxonomy" id="1802362"/>
    <lineage>
        <taxon>Bacteria</taxon>
        <taxon>Candidatus Terryibacteriota</taxon>
    </lineage>
</organism>
<protein>
    <submittedName>
        <fullName evidence="1">Uncharacterized protein</fullName>
    </submittedName>
</protein>
<evidence type="ECO:0000313" key="2">
    <source>
        <dbReference type="Proteomes" id="UP000177629"/>
    </source>
</evidence>
<name>A0A1G2PKG6_9BACT</name>
<gene>
    <name evidence="1" type="ORF">A2806_04075</name>
</gene>
<comment type="caution">
    <text evidence="1">The sequence shown here is derived from an EMBL/GenBank/DDBJ whole genome shotgun (WGS) entry which is preliminary data.</text>
</comment>
<dbReference type="STRING" id="1802362.A2806_04075"/>
<sequence>MESSAEHTGEQQKDNLHRGIDIVMEIAARHEQKLRELIERKGGEMPINPIVDGPITSEGLSNEFETLAREHGVDLEDFYQRAGSWTLFGHQFEGAAWYQILMHHVREGQKH</sequence>
<proteinExistence type="predicted"/>
<dbReference type="AlphaFoldDB" id="A0A1G2PKG6"/>
<accession>A0A1G2PKG6</accession>
<reference evidence="1 2" key="1">
    <citation type="journal article" date="2016" name="Nat. Commun.">
        <title>Thousands of microbial genomes shed light on interconnected biogeochemical processes in an aquifer system.</title>
        <authorList>
            <person name="Anantharaman K."/>
            <person name="Brown C.T."/>
            <person name="Hug L.A."/>
            <person name="Sharon I."/>
            <person name="Castelle C.J."/>
            <person name="Probst A.J."/>
            <person name="Thomas B.C."/>
            <person name="Singh A."/>
            <person name="Wilkins M.J."/>
            <person name="Karaoz U."/>
            <person name="Brodie E.L."/>
            <person name="Williams K.H."/>
            <person name="Hubbard S.S."/>
            <person name="Banfield J.F."/>
        </authorList>
    </citation>
    <scope>NUCLEOTIDE SEQUENCE [LARGE SCALE GENOMIC DNA]</scope>
</reference>
<dbReference type="EMBL" id="MHSS01000002">
    <property type="protein sequence ID" value="OHA48845.1"/>
    <property type="molecule type" value="Genomic_DNA"/>
</dbReference>